<comment type="caution">
    <text evidence="2">The sequence shown here is derived from an EMBL/GenBank/DDBJ whole genome shotgun (WGS) entry which is preliminary data.</text>
</comment>
<dbReference type="InterPro" id="IPR002048">
    <property type="entry name" value="EF_hand_dom"/>
</dbReference>
<evidence type="ECO:0000313" key="2">
    <source>
        <dbReference type="EMBL" id="OIQ76781.1"/>
    </source>
</evidence>
<sequence length="83" mass="9360">MIVRFLILLMLLPLVAVADDAQPSVEDNIRAMDTDHDGIVTAHEMRVFLEQKNGKDYKQDLMDELEARAGAKSCASPFSRSFY</sequence>
<accession>A0A1J5QL84</accession>
<evidence type="ECO:0000259" key="1">
    <source>
        <dbReference type="PROSITE" id="PS50222"/>
    </source>
</evidence>
<reference evidence="2" key="1">
    <citation type="submission" date="2016-10" db="EMBL/GenBank/DDBJ databases">
        <title>Sequence of Gallionella enrichment culture.</title>
        <authorList>
            <person name="Poehlein A."/>
            <person name="Muehling M."/>
            <person name="Daniel R."/>
        </authorList>
    </citation>
    <scope>NUCLEOTIDE SEQUENCE</scope>
</reference>
<name>A0A1J5QL84_9ZZZZ</name>
<protein>
    <recommendedName>
        <fullName evidence="1">EF-hand domain-containing protein</fullName>
    </recommendedName>
</protein>
<proteinExistence type="predicted"/>
<dbReference type="InterPro" id="IPR011992">
    <property type="entry name" value="EF-hand-dom_pair"/>
</dbReference>
<feature type="domain" description="EF-hand" evidence="1">
    <location>
        <begin position="20"/>
        <end position="55"/>
    </location>
</feature>
<dbReference type="AlphaFoldDB" id="A0A1J5QL84"/>
<gene>
    <name evidence="2" type="ORF">GALL_415330</name>
</gene>
<organism evidence="2">
    <name type="scientific">mine drainage metagenome</name>
    <dbReference type="NCBI Taxonomy" id="410659"/>
    <lineage>
        <taxon>unclassified sequences</taxon>
        <taxon>metagenomes</taxon>
        <taxon>ecological metagenomes</taxon>
    </lineage>
</organism>
<dbReference type="PROSITE" id="PS50222">
    <property type="entry name" value="EF_HAND_2"/>
    <property type="match status" value="1"/>
</dbReference>
<dbReference type="SUPFAM" id="SSF47473">
    <property type="entry name" value="EF-hand"/>
    <property type="match status" value="1"/>
</dbReference>
<dbReference type="EMBL" id="MLJW01001774">
    <property type="protein sequence ID" value="OIQ76781.1"/>
    <property type="molecule type" value="Genomic_DNA"/>
</dbReference>
<dbReference type="GO" id="GO:0005509">
    <property type="term" value="F:calcium ion binding"/>
    <property type="evidence" value="ECO:0007669"/>
    <property type="project" value="InterPro"/>
</dbReference>
<dbReference type="PROSITE" id="PS00018">
    <property type="entry name" value="EF_HAND_1"/>
    <property type="match status" value="1"/>
</dbReference>
<dbReference type="InterPro" id="IPR018247">
    <property type="entry name" value="EF_Hand_1_Ca_BS"/>
</dbReference>